<evidence type="ECO:0000256" key="3">
    <source>
        <dbReference type="ARBA" id="ARBA00022729"/>
    </source>
</evidence>
<evidence type="ECO:0000256" key="5">
    <source>
        <dbReference type="SAM" id="MobiDB-lite"/>
    </source>
</evidence>
<keyword evidence="3 6" id="KW-0732">Signal</keyword>
<feature type="region of interest" description="Disordered" evidence="5">
    <location>
        <begin position="26"/>
        <end position="59"/>
    </location>
</feature>
<dbReference type="PANTHER" id="PTHR35936:SF32">
    <property type="entry name" value="MEMBRANE-BOUND LYTIC MUREIN TRANSGLYCOSYLASE F"/>
    <property type="match status" value="1"/>
</dbReference>
<dbReference type="SUPFAM" id="SSF53955">
    <property type="entry name" value="Lysozyme-like"/>
    <property type="match status" value="1"/>
</dbReference>
<sequence length="740" mass="82901" precursor="true">MTTPRFVVYTMLLAFLMTLGACGKGDHKVGQSGQAGEMGQQNMTPAVASEEPQPPVFENYTEKGDLSAIGERGVLRLLAPIGVTDLSLPRDGLPSTTWRELAEKFARSRGLEPQWVYVDSFADLIPALNAGRGDVIAINFTRTESRAEEVAFTRPLQYVRELLVTRADMETMDSGEPLLVAVRRGSAFTHSLATIRDAGMSQVAGQGGGASGRFEILYLDEPVDHDTLLSAVVSGDYPATVVDSNLAEALLPYYPQLAVSETLNSKRAIAWAVRRKAADLEQALNEFLTEEHLLADQLRERPLRDWEEIEKSRTLRVLTRNHPASYFMWKGELMGFDYDLLKKFAQEQGLRLSMVVPGPDVDLADALNAGLGDMVAASLTVTDARREQGLAFTRPYMQVEEQIIASAPLSDTEEGMSVSSLLAGAQVAVNPLTSYYDNLQALAQKQDSPLNVLPVEGATTEHLIEAVANGDYPMTVADSHLVDIERTYRDDFAVVGALPGKQKIAWAVRNDQPLLLKKLNGFLNAKYRGLFFNVTYNKYFKESKRKRAPLQQRLRTASRLSPYDPIVKEFTSQVDRDWRMVVAQMYQESQFDPKARSFAGARGLMQVLPRTARELGVGNLYEPENNIRAGVTYLEWLEQRFPRRLDFDQRIYFTLAAYNAGHGHVRDARKLAQSLGKDPDRWFGNVEEAMLLLSKPEYYRQAQFGYVRGREPVNYVREIRDRYLGYLSVARKEQLGNKSL</sequence>
<dbReference type="AlphaFoldDB" id="A0A1C9W4D4"/>
<accession>A0A1C9W4D4</accession>
<protein>
    <submittedName>
        <fullName evidence="8">Membrane-bound lytic murein transglycosylase F</fullName>
        <ecNumber evidence="8">4.2.2.-</ecNumber>
    </submittedName>
</protein>
<feature type="chain" id="PRO_5008895377" evidence="6">
    <location>
        <begin position="24"/>
        <end position="740"/>
    </location>
</feature>
<keyword evidence="4" id="KW-0998">Cell outer membrane</keyword>
<dbReference type="EC" id="4.2.2.-" evidence="8"/>
<dbReference type="Gene3D" id="3.40.190.10">
    <property type="entry name" value="Periplasmic binding protein-like II"/>
    <property type="match status" value="4"/>
</dbReference>
<dbReference type="PATRIC" id="fig|1769779.3.peg.552"/>
<feature type="domain" description="Solute-binding protein family 3/N-terminal" evidence="7">
    <location>
        <begin position="74"/>
        <end position="310"/>
    </location>
</feature>
<evidence type="ECO:0000256" key="2">
    <source>
        <dbReference type="ARBA" id="ARBA00010333"/>
    </source>
</evidence>
<dbReference type="RefSeq" id="WP_145924293.1">
    <property type="nucleotide sequence ID" value="NZ_CP014143.1"/>
</dbReference>
<dbReference type="Pfam" id="PF01464">
    <property type="entry name" value="SLT"/>
    <property type="match status" value="1"/>
</dbReference>
<keyword evidence="8" id="KW-0456">Lyase</keyword>
<feature type="domain" description="Solute-binding protein family 3/N-terminal" evidence="7">
    <location>
        <begin position="314"/>
        <end position="543"/>
    </location>
</feature>
<evidence type="ECO:0000313" key="9">
    <source>
        <dbReference type="Proteomes" id="UP000095672"/>
    </source>
</evidence>
<evidence type="ECO:0000313" key="8">
    <source>
        <dbReference type="EMBL" id="AOS96016.1"/>
    </source>
</evidence>
<evidence type="ECO:0000256" key="4">
    <source>
        <dbReference type="ARBA" id="ARBA00023237"/>
    </source>
</evidence>
<dbReference type="Gene3D" id="1.10.530.10">
    <property type="match status" value="1"/>
</dbReference>
<evidence type="ECO:0000256" key="1">
    <source>
        <dbReference type="ARBA" id="ARBA00004339"/>
    </source>
</evidence>
<dbReference type="EMBL" id="CP014143">
    <property type="protein sequence ID" value="AOS96016.1"/>
    <property type="molecule type" value="Genomic_DNA"/>
</dbReference>
<dbReference type="InterPro" id="IPR008258">
    <property type="entry name" value="Transglycosylase_SLT_dom_1"/>
</dbReference>
<dbReference type="CDD" id="cd13403">
    <property type="entry name" value="MLTF-like"/>
    <property type="match status" value="1"/>
</dbReference>
<dbReference type="CDD" id="cd01009">
    <property type="entry name" value="PBP2_YfhD_N"/>
    <property type="match status" value="1"/>
</dbReference>
<dbReference type="GO" id="GO:0016829">
    <property type="term" value="F:lyase activity"/>
    <property type="evidence" value="ECO:0007669"/>
    <property type="project" value="UniProtKB-KW"/>
</dbReference>
<dbReference type="InterPro" id="IPR023346">
    <property type="entry name" value="Lysozyme-like_dom_sf"/>
</dbReference>
<dbReference type="PROSITE" id="PS51257">
    <property type="entry name" value="PROKAR_LIPOPROTEIN"/>
    <property type="match status" value="1"/>
</dbReference>
<keyword evidence="9" id="KW-1185">Reference proteome</keyword>
<evidence type="ECO:0000256" key="6">
    <source>
        <dbReference type="SAM" id="SignalP"/>
    </source>
</evidence>
<dbReference type="SUPFAM" id="SSF53850">
    <property type="entry name" value="Periplasmic binding protein-like II"/>
    <property type="match status" value="2"/>
</dbReference>
<keyword evidence="4" id="KW-0472">Membrane</keyword>
<feature type="compositionally biased region" description="Polar residues" evidence="5">
    <location>
        <begin position="31"/>
        <end position="44"/>
    </location>
</feature>
<dbReference type="SMART" id="SM00062">
    <property type="entry name" value="PBPb"/>
    <property type="match status" value="2"/>
</dbReference>
<dbReference type="Pfam" id="PF00497">
    <property type="entry name" value="SBP_bac_3"/>
    <property type="match status" value="2"/>
</dbReference>
<reference evidence="9" key="1">
    <citation type="submission" date="2016-01" db="EMBL/GenBank/DDBJ databases">
        <title>Complete genome sequence of Microbulbifer sp. CCB-MM1, a halophile isolated from Matang Mangrove Forest, Perak.</title>
        <authorList>
            <person name="Moh T.H."/>
            <person name="Dinesh B."/>
            <person name="Lau N.-S."/>
            <person name="Go F."/>
            <person name="Alexander Chong S.-C."/>
        </authorList>
    </citation>
    <scope>NUCLEOTIDE SEQUENCE [LARGE SCALE GENOMIC DNA]</scope>
    <source>
        <strain evidence="9">CCB-MM1</strain>
    </source>
</reference>
<comment type="subcellular location">
    <subcellularLocation>
        <location evidence="1">Cell outer membrane</location>
        <topology evidence="1">Peripheral membrane protein</topology>
    </subcellularLocation>
</comment>
<feature type="signal peptide" evidence="6">
    <location>
        <begin position="1"/>
        <end position="23"/>
    </location>
</feature>
<dbReference type="PANTHER" id="PTHR35936">
    <property type="entry name" value="MEMBRANE-BOUND LYTIC MUREIN TRANSGLYCOSYLASE F"/>
    <property type="match status" value="1"/>
</dbReference>
<dbReference type="KEGG" id="micc:AUP74_00546"/>
<dbReference type="GO" id="GO:0009279">
    <property type="term" value="C:cell outer membrane"/>
    <property type="evidence" value="ECO:0007669"/>
    <property type="project" value="UniProtKB-SubCell"/>
</dbReference>
<proteinExistence type="inferred from homology"/>
<dbReference type="InterPro" id="IPR001638">
    <property type="entry name" value="Solute-binding_3/MltF_N"/>
</dbReference>
<dbReference type="OrthoDB" id="9815002at2"/>
<evidence type="ECO:0000259" key="7">
    <source>
        <dbReference type="SMART" id="SM00062"/>
    </source>
</evidence>
<organism evidence="8 9">
    <name type="scientific">Microbulbifer aggregans</name>
    <dbReference type="NCBI Taxonomy" id="1769779"/>
    <lineage>
        <taxon>Bacteria</taxon>
        <taxon>Pseudomonadati</taxon>
        <taxon>Pseudomonadota</taxon>
        <taxon>Gammaproteobacteria</taxon>
        <taxon>Cellvibrionales</taxon>
        <taxon>Microbulbiferaceae</taxon>
        <taxon>Microbulbifer</taxon>
    </lineage>
</organism>
<comment type="similarity">
    <text evidence="2">Belongs to the bacterial solute-binding protein 3 family.</text>
</comment>
<name>A0A1C9W4D4_9GAMM</name>
<gene>
    <name evidence="8" type="primary">mltF_1</name>
    <name evidence="8" type="ORF">AUP74_00546</name>
</gene>
<dbReference type="Proteomes" id="UP000095672">
    <property type="component" value="Chromosome"/>
</dbReference>
<dbReference type="STRING" id="1769779.AUP74_00546"/>